<dbReference type="RefSeq" id="WP_121002976.1">
    <property type="nucleotide sequence ID" value="NZ_RBXO01000001.1"/>
</dbReference>
<reference evidence="1 2" key="1">
    <citation type="submission" date="2018-10" db="EMBL/GenBank/DDBJ databases">
        <title>Sequencing the genomes of 1000 actinobacteria strains.</title>
        <authorList>
            <person name="Klenk H.-P."/>
        </authorList>
    </citation>
    <scope>NUCLEOTIDE SEQUENCE [LARGE SCALE GENOMIC DNA]</scope>
    <source>
        <strain evidence="1 2">DSM 43800</strain>
    </source>
</reference>
<name>A0A495VXB5_9PSEU</name>
<accession>A0A495VXB5</accession>
<comment type="caution">
    <text evidence="1">The sequence shown here is derived from an EMBL/GenBank/DDBJ whole genome shotgun (WGS) entry which is preliminary data.</text>
</comment>
<dbReference type="EMBL" id="RBXO01000001">
    <property type="protein sequence ID" value="RKT53015.1"/>
    <property type="molecule type" value="Genomic_DNA"/>
</dbReference>
<dbReference type="Proteomes" id="UP000282084">
    <property type="component" value="Unassembled WGS sequence"/>
</dbReference>
<evidence type="ECO:0000313" key="1">
    <source>
        <dbReference type="EMBL" id="RKT53015.1"/>
    </source>
</evidence>
<dbReference type="OrthoDB" id="5186342at2"/>
<evidence type="ECO:0000313" key="2">
    <source>
        <dbReference type="Proteomes" id="UP000282084"/>
    </source>
</evidence>
<proteinExistence type="predicted"/>
<dbReference type="Gene3D" id="1.10.260.40">
    <property type="entry name" value="lambda repressor-like DNA-binding domains"/>
    <property type="match status" value="1"/>
</dbReference>
<organism evidence="1 2">
    <name type="scientific">Saccharothrix australiensis</name>
    <dbReference type="NCBI Taxonomy" id="2072"/>
    <lineage>
        <taxon>Bacteria</taxon>
        <taxon>Bacillati</taxon>
        <taxon>Actinomycetota</taxon>
        <taxon>Actinomycetes</taxon>
        <taxon>Pseudonocardiales</taxon>
        <taxon>Pseudonocardiaceae</taxon>
        <taxon>Saccharothrix</taxon>
    </lineage>
</organism>
<dbReference type="SUPFAM" id="SSF47413">
    <property type="entry name" value="lambda repressor-like DNA-binding domains"/>
    <property type="match status" value="1"/>
</dbReference>
<dbReference type="InterPro" id="IPR010982">
    <property type="entry name" value="Lambda_DNA-bd_dom_sf"/>
</dbReference>
<sequence length="124" mass="13795">MNENWSAVAEAVNARAAELALKQRELAEKSGVSLAIVREIQQGRIERRRNPRTLEALSIALDWHPQHLTAVLKGQSPPEADPASAPVDNPVIPLLNTIIREIRGLRAQLGTLTNRLDDEPRRKD</sequence>
<gene>
    <name evidence="1" type="ORF">C8E97_1559</name>
</gene>
<keyword evidence="2" id="KW-1185">Reference proteome</keyword>
<protein>
    <submittedName>
        <fullName evidence="1">Xre family transcriptional regulator</fullName>
    </submittedName>
</protein>
<dbReference type="GO" id="GO:0003677">
    <property type="term" value="F:DNA binding"/>
    <property type="evidence" value="ECO:0007669"/>
    <property type="project" value="InterPro"/>
</dbReference>
<dbReference type="AlphaFoldDB" id="A0A495VXB5"/>